<organism evidence="2 3">
    <name type="scientific">Acidianus manzaensis</name>
    <dbReference type="NCBI Taxonomy" id="282676"/>
    <lineage>
        <taxon>Archaea</taxon>
        <taxon>Thermoproteota</taxon>
        <taxon>Thermoprotei</taxon>
        <taxon>Sulfolobales</taxon>
        <taxon>Sulfolobaceae</taxon>
        <taxon>Acidianus</taxon>
    </lineage>
</organism>
<feature type="transmembrane region" description="Helical" evidence="1">
    <location>
        <begin position="69"/>
        <end position="95"/>
    </location>
</feature>
<evidence type="ECO:0000256" key="1">
    <source>
        <dbReference type="SAM" id="Phobius"/>
    </source>
</evidence>
<sequence>MGAKLIVNVIIFDIILALLMMSFAGIQPPSIANPPTVQQAQAQANITWNLSVGSITWEWLWPLFYFVDWLIWIVTTIFAVVVFIFNIFTTSLALLSSVPTVGPFLLIFAVVLNFVLIWELVTLIRGTEG</sequence>
<gene>
    <name evidence="2" type="ORF">B6F84_10660</name>
</gene>
<dbReference type="EMBL" id="CP020477">
    <property type="protein sequence ID" value="ARM76434.1"/>
    <property type="molecule type" value="Genomic_DNA"/>
</dbReference>
<dbReference type="Pfam" id="PF17615">
    <property type="entry name" value="C166"/>
    <property type="match status" value="1"/>
</dbReference>
<keyword evidence="1" id="KW-0472">Membrane</keyword>
<keyword evidence="1" id="KW-0812">Transmembrane</keyword>
<dbReference type="GeneID" id="41591391"/>
<keyword evidence="3" id="KW-1185">Reference proteome</keyword>
<feature type="transmembrane region" description="Helical" evidence="1">
    <location>
        <begin position="5"/>
        <end position="26"/>
    </location>
</feature>
<proteinExistence type="predicted"/>
<reference evidence="2 3" key="1">
    <citation type="submission" date="2017-03" db="EMBL/GenBank/DDBJ databases">
        <title>Sulfur activation and transportation mechanism of thermophilic Archaea Acidianus manzaensis YN-25.</title>
        <authorList>
            <person name="Ma Y."/>
            <person name="Yang Y."/>
            <person name="Xia J."/>
        </authorList>
    </citation>
    <scope>NUCLEOTIDE SEQUENCE [LARGE SCALE GENOMIC DNA]</scope>
    <source>
        <strain evidence="2 3">YN-25</strain>
    </source>
</reference>
<dbReference type="AlphaFoldDB" id="A0A1W6K1X1"/>
<name>A0A1W6K1X1_9CREN</name>
<dbReference type="KEGG" id="aman:B6F84_10660"/>
<keyword evidence="1" id="KW-1133">Transmembrane helix</keyword>
<accession>A0A1W6K1X1</accession>
<protein>
    <submittedName>
        <fullName evidence="2">Uncharacterized protein</fullName>
    </submittedName>
</protein>
<dbReference type="Proteomes" id="UP000193404">
    <property type="component" value="Chromosome"/>
</dbReference>
<dbReference type="RefSeq" id="WP_148692222.1">
    <property type="nucleotide sequence ID" value="NZ_CP020477.1"/>
</dbReference>
<evidence type="ECO:0000313" key="3">
    <source>
        <dbReference type="Proteomes" id="UP000193404"/>
    </source>
</evidence>
<feature type="transmembrane region" description="Helical" evidence="1">
    <location>
        <begin position="104"/>
        <end position="124"/>
    </location>
</feature>
<dbReference type="STRING" id="282676.B6F84_10660"/>
<dbReference type="OrthoDB" id="43808at2157"/>
<evidence type="ECO:0000313" key="2">
    <source>
        <dbReference type="EMBL" id="ARM76434.1"/>
    </source>
</evidence>